<dbReference type="OrthoDB" id="1957712at2"/>
<dbReference type="RefSeq" id="WP_073196125.1">
    <property type="nucleotide sequence ID" value="NZ_FQXO01000025.1"/>
</dbReference>
<dbReference type="Proteomes" id="UP000183967">
    <property type="component" value="Unassembled WGS sequence"/>
</dbReference>
<keyword evidence="2" id="KW-1185">Reference proteome</keyword>
<dbReference type="AlphaFoldDB" id="A0A1M5TTC5"/>
<protein>
    <submittedName>
        <fullName evidence="1">Uncharacterized protein</fullName>
    </submittedName>
</protein>
<sequence>MYKTVFFYKLDIKKTMQNDYYSESDFYNIFNDRLNKNDIKINTDSNWGNYYSCLINNDLVVDILTHTNEYMFATIGKTKNKNVFRRFRNLKNLTHKDLSLDPNTSLEDYTYFLLDYSFGVISVLNTKSAPSIKKFKNILSYYGSMEPHIYPIKNNNIKSKLGKVKEIGGLRLTFAIPPYEILAKQKQNPSFEILNRFRNDGFEKCDLIFYLDRKNPKRKNPKNIIKHVLDTYKLIKESNDNKYKLEKLGLIATLDEEQQQTIDIFELYFTKGVKIEIDNDFSEKNILNLLKSVYNELKGEILGNIRLHSKQGE</sequence>
<accession>A0A1M5TTC5</accession>
<gene>
    <name evidence="1" type="ORF">SAMN02745135_01121</name>
</gene>
<name>A0A1M5TTC5_9FIRM</name>
<evidence type="ECO:0000313" key="1">
    <source>
        <dbReference type="EMBL" id="SHH53928.1"/>
    </source>
</evidence>
<reference evidence="2" key="1">
    <citation type="submission" date="2016-11" db="EMBL/GenBank/DDBJ databases">
        <authorList>
            <person name="Varghese N."/>
            <person name="Submissions S."/>
        </authorList>
    </citation>
    <scope>NUCLEOTIDE SEQUENCE [LARGE SCALE GENOMIC DNA]</scope>
    <source>
        <strain evidence="2">DSM 13643</strain>
    </source>
</reference>
<proteinExistence type="predicted"/>
<evidence type="ECO:0000313" key="2">
    <source>
        <dbReference type="Proteomes" id="UP000183967"/>
    </source>
</evidence>
<dbReference type="EMBL" id="FQXO01000025">
    <property type="protein sequence ID" value="SHH53928.1"/>
    <property type="molecule type" value="Genomic_DNA"/>
</dbReference>
<organism evidence="1 2">
    <name type="scientific">Caloranaerobacter azorensis DSM 13643</name>
    <dbReference type="NCBI Taxonomy" id="1121264"/>
    <lineage>
        <taxon>Bacteria</taxon>
        <taxon>Bacillati</taxon>
        <taxon>Bacillota</taxon>
        <taxon>Tissierellia</taxon>
        <taxon>Tissierellales</taxon>
        <taxon>Thermohalobacteraceae</taxon>
        <taxon>Caloranaerobacter</taxon>
    </lineage>
</organism>